<evidence type="ECO:0000259" key="7">
    <source>
        <dbReference type="Pfam" id="PF01522"/>
    </source>
</evidence>
<evidence type="ECO:0000256" key="2">
    <source>
        <dbReference type="ARBA" id="ARBA00010973"/>
    </source>
</evidence>
<dbReference type="InterPro" id="IPR002509">
    <property type="entry name" value="NODB_dom"/>
</dbReference>
<dbReference type="RefSeq" id="WP_146134939.1">
    <property type="nucleotide sequence ID" value="NZ_PVTQ01000006.1"/>
</dbReference>
<proteinExistence type="inferred from homology"/>
<dbReference type="InterPro" id="IPR051398">
    <property type="entry name" value="Polysacch_Deacetylase"/>
</dbReference>
<gene>
    <name evidence="8" type="ORF">CLV74_106184</name>
</gene>
<keyword evidence="6" id="KW-0472">Membrane</keyword>
<sequence>MQDRQRIRKQALVRALMAVVASVLVAFGLLLLDGLLWPAAISALVGGVMVADWFLRQRGAVPVLVYHSVSDNAGWLPWSRNTSVRIEVFRRHLRVLEKGGWNVMHSREIAHARRMGVPLPPRTVALQFDDGYLDNWVAAVPLLEKAGFPAVIFASTDFIDPSSGLRPNLWESGAVWEGYMNRDELRAVDANPLFEIASHGANHGRVPVNGPAVGKWQVEDWQAHAALLWAGTYHNKSHWFRETLSPALVGQDIPASDSALTGRALVKGSEETAARYHARVLAHLKRARNGLEHVLKRPVDFLCWPYDRVTPAARSLAEEAGFALFTGGRGENRVDEDPTTQSRVHINDFSAGPAPIWVEALVFRARLGVAAGNYWWMPVALLATRRRARHLPVPKGPGA</sequence>
<name>A0A2T0WS10_9RHOB</name>
<dbReference type="InterPro" id="IPR011330">
    <property type="entry name" value="Glyco_hydro/deAcase_b/a-brl"/>
</dbReference>
<dbReference type="PANTHER" id="PTHR34216:SF7">
    <property type="entry name" value="POLY-BETA-1,6-N-ACETYL-D-GLUCOSAMINE N-DEACETYLASE"/>
    <property type="match status" value="1"/>
</dbReference>
<evidence type="ECO:0000256" key="5">
    <source>
        <dbReference type="ARBA" id="ARBA00032976"/>
    </source>
</evidence>
<dbReference type="GO" id="GO:0016810">
    <property type="term" value="F:hydrolase activity, acting on carbon-nitrogen (but not peptide) bonds"/>
    <property type="evidence" value="ECO:0007669"/>
    <property type="project" value="InterPro"/>
</dbReference>
<reference evidence="8 9" key="1">
    <citation type="submission" date="2018-03" db="EMBL/GenBank/DDBJ databases">
        <title>Genomic Encyclopedia of Archaeal and Bacterial Type Strains, Phase II (KMG-II): from individual species to whole genera.</title>
        <authorList>
            <person name="Goeker M."/>
        </authorList>
    </citation>
    <scope>NUCLEOTIDE SEQUENCE [LARGE SCALE GENOMIC DNA]</scope>
    <source>
        <strain evidence="8 9">DSM 100212</strain>
    </source>
</reference>
<dbReference type="PANTHER" id="PTHR34216">
    <property type="match status" value="1"/>
</dbReference>
<dbReference type="EMBL" id="PVTQ01000006">
    <property type="protein sequence ID" value="PRY89482.1"/>
    <property type="molecule type" value="Genomic_DNA"/>
</dbReference>
<dbReference type="AlphaFoldDB" id="A0A2T0WS10"/>
<evidence type="ECO:0000256" key="3">
    <source>
        <dbReference type="ARBA" id="ARBA00020071"/>
    </source>
</evidence>
<comment type="function">
    <text evidence="1">Is involved in generating a small heat-stable compound (Nod), an acylated oligomer of N-acetylglucosamine, that stimulates mitosis in various plant protoplasts.</text>
</comment>
<dbReference type="Pfam" id="PF01522">
    <property type="entry name" value="Polysacc_deac_1"/>
    <property type="match status" value="1"/>
</dbReference>
<dbReference type="Proteomes" id="UP000238392">
    <property type="component" value="Unassembled WGS sequence"/>
</dbReference>
<keyword evidence="6" id="KW-1133">Transmembrane helix</keyword>
<protein>
    <recommendedName>
        <fullName evidence="3">Chitooligosaccharide deacetylase</fullName>
    </recommendedName>
    <alternativeName>
        <fullName evidence="5">Nodulation protein B</fullName>
    </alternativeName>
</protein>
<keyword evidence="9" id="KW-1185">Reference proteome</keyword>
<dbReference type="Gene3D" id="3.20.20.370">
    <property type="entry name" value="Glycoside hydrolase/deacetylase"/>
    <property type="match status" value="1"/>
</dbReference>
<dbReference type="CDD" id="cd10969">
    <property type="entry name" value="CE4_Ecf1_like_5s"/>
    <property type="match status" value="1"/>
</dbReference>
<accession>A0A2T0WS10</accession>
<dbReference type="GO" id="GO:0005975">
    <property type="term" value="P:carbohydrate metabolic process"/>
    <property type="evidence" value="ECO:0007669"/>
    <property type="project" value="InterPro"/>
</dbReference>
<feature type="transmembrane region" description="Helical" evidence="6">
    <location>
        <begin position="12"/>
        <end position="30"/>
    </location>
</feature>
<keyword evidence="6" id="KW-0812">Transmembrane</keyword>
<feature type="domain" description="NodB homology" evidence="7">
    <location>
        <begin position="118"/>
        <end position="211"/>
    </location>
</feature>
<organism evidence="8 9">
    <name type="scientific">Donghicola tyrosinivorans</name>
    <dbReference type="NCBI Taxonomy" id="1652492"/>
    <lineage>
        <taxon>Bacteria</taxon>
        <taxon>Pseudomonadati</taxon>
        <taxon>Pseudomonadota</taxon>
        <taxon>Alphaproteobacteria</taxon>
        <taxon>Rhodobacterales</taxon>
        <taxon>Roseobacteraceae</taxon>
        <taxon>Donghicola</taxon>
    </lineage>
</organism>
<evidence type="ECO:0000313" key="9">
    <source>
        <dbReference type="Proteomes" id="UP000238392"/>
    </source>
</evidence>
<dbReference type="SUPFAM" id="SSF88713">
    <property type="entry name" value="Glycoside hydrolase/deacetylase"/>
    <property type="match status" value="1"/>
</dbReference>
<comment type="caution">
    <text evidence="8">The sequence shown here is derived from an EMBL/GenBank/DDBJ whole genome shotgun (WGS) entry which is preliminary data.</text>
</comment>
<keyword evidence="4" id="KW-0732">Signal</keyword>
<dbReference type="OrthoDB" id="9782872at2"/>
<evidence type="ECO:0000256" key="4">
    <source>
        <dbReference type="ARBA" id="ARBA00022729"/>
    </source>
</evidence>
<evidence type="ECO:0000256" key="1">
    <source>
        <dbReference type="ARBA" id="ARBA00003236"/>
    </source>
</evidence>
<evidence type="ECO:0000256" key="6">
    <source>
        <dbReference type="SAM" id="Phobius"/>
    </source>
</evidence>
<evidence type="ECO:0000313" key="8">
    <source>
        <dbReference type="EMBL" id="PRY89482.1"/>
    </source>
</evidence>
<comment type="similarity">
    <text evidence="2">Belongs to the polysaccharide deacetylase family.</text>
</comment>